<gene>
    <name evidence="2" type="ORF">RYS15_01690</name>
</gene>
<dbReference type="InterPro" id="IPR004963">
    <property type="entry name" value="PAE/NOTUM"/>
</dbReference>
<protein>
    <submittedName>
        <fullName evidence="2">Pectin acetylesterase-family hydrolase</fullName>
    </submittedName>
</protein>
<dbReference type="GO" id="GO:0016787">
    <property type="term" value="F:hydrolase activity"/>
    <property type="evidence" value="ECO:0007669"/>
    <property type="project" value="UniProtKB-KW"/>
</dbReference>
<evidence type="ECO:0000313" key="2">
    <source>
        <dbReference type="EMBL" id="MDV2077372.1"/>
    </source>
</evidence>
<feature type="signal peptide" evidence="1">
    <location>
        <begin position="1"/>
        <end position="25"/>
    </location>
</feature>
<organism evidence="2 3">
    <name type="scientific">Marinobacter xestospongiae</name>
    <dbReference type="NCBI Taxonomy" id="994319"/>
    <lineage>
        <taxon>Bacteria</taxon>
        <taxon>Pseudomonadati</taxon>
        <taxon>Pseudomonadota</taxon>
        <taxon>Gammaproteobacteria</taxon>
        <taxon>Pseudomonadales</taxon>
        <taxon>Marinobacteraceae</taxon>
        <taxon>Marinobacter</taxon>
    </lineage>
</organism>
<dbReference type="PROSITE" id="PS51257">
    <property type="entry name" value="PROKAR_LIPOPROTEIN"/>
    <property type="match status" value="1"/>
</dbReference>
<evidence type="ECO:0000256" key="1">
    <source>
        <dbReference type="SAM" id="SignalP"/>
    </source>
</evidence>
<reference evidence="2 3" key="1">
    <citation type="submission" date="2023-10" db="EMBL/GenBank/DDBJ databases">
        <title>Characteristics and mechanism of a salt-tolerant marine origin heterotrophic nitrifying- aerobic denitrifying bacteria Marinobacter xestospongiae HN1.</title>
        <authorList>
            <person name="Qi R."/>
        </authorList>
    </citation>
    <scope>NUCLEOTIDE SEQUENCE [LARGE SCALE GENOMIC DNA]</scope>
    <source>
        <strain evidence="2 3">HN1</strain>
    </source>
</reference>
<dbReference type="Pfam" id="PF03283">
    <property type="entry name" value="PAE"/>
    <property type="match status" value="1"/>
</dbReference>
<dbReference type="PANTHER" id="PTHR21562">
    <property type="entry name" value="NOTUM-RELATED"/>
    <property type="match status" value="1"/>
</dbReference>
<comment type="caution">
    <text evidence="2">The sequence shown here is derived from an EMBL/GenBank/DDBJ whole genome shotgun (WGS) entry which is preliminary data.</text>
</comment>
<dbReference type="RefSeq" id="WP_316972343.1">
    <property type="nucleotide sequence ID" value="NZ_JAWIIJ010000001.1"/>
</dbReference>
<evidence type="ECO:0000313" key="3">
    <source>
        <dbReference type="Proteomes" id="UP001269819"/>
    </source>
</evidence>
<keyword evidence="2" id="KW-0378">Hydrolase</keyword>
<keyword evidence="3" id="KW-1185">Reference proteome</keyword>
<proteinExistence type="predicted"/>
<dbReference type="Proteomes" id="UP001269819">
    <property type="component" value="Unassembled WGS sequence"/>
</dbReference>
<accession>A0ABU3VTP0</accession>
<dbReference type="EMBL" id="JAWIIJ010000001">
    <property type="protein sequence ID" value="MDV2077372.1"/>
    <property type="molecule type" value="Genomic_DNA"/>
</dbReference>
<feature type="chain" id="PRO_5045253594" evidence="1">
    <location>
        <begin position="26"/>
        <end position="466"/>
    </location>
</feature>
<name>A0ABU3VTP0_9GAMM</name>
<keyword evidence="1" id="KW-0732">Signal</keyword>
<sequence>MNKAITTLCWALLAACLVPPSPAAAELGDYGFWDTLGNLVNPPGADNPVTADQRQGDYPLLANPPGFNDGFSPGKYYAWQTIDLAPETGAVCGNGSPYKFFVNRVPNSSNTILYFEGGGACWDYESCTGQTGIRGARNPNGIPDDYMSLMNPSASIVSPFVVRLHPWSRVKTQNWNMVYVPYCTGDIYSGDRVAVYEDPDGEAEPLVWHHNGLRNSRAVIAWLKDNLQRPGQMLATGCSAGGIGSFTNYFPSRQDLAPTRGYLINDSGPAFSAPVDADPEQYPSVLLQNLIRQVWGLDQPDGPLDFLQAQLPGLDTDDLGSLYPALSSALPEDRMGHTHFWRDLNYSSYSYERFYPEIENAPDQATKEALLHEYWGKDTRRLRDTLAGLDNFGYYLPMFRDVNESHCTSIIEFANADIQEQGLELDDFIASVLDGSGAVMQASETDTQADYNKPFNLLYWTLDQLL</sequence>
<dbReference type="PANTHER" id="PTHR21562:SF83">
    <property type="entry name" value="PECTIN ACETYLESTERASE 4"/>
    <property type="match status" value="1"/>
</dbReference>